<accession>A0AA36C8N1</accession>
<dbReference type="PANTHER" id="PTHR22991:SF40">
    <property type="entry name" value="PROTEIN CBG13490"/>
    <property type="match status" value="1"/>
</dbReference>
<dbReference type="PANTHER" id="PTHR22991">
    <property type="entry name" value="PROTEIN CBG13490"/>
    <property type="match status" value="1"/>
</dbReference>
<dbReference type="Gene3D" id="3.10.100.10">
    <property type="entry name" value="Mannose-Binding Protein A, subunit A"/>
    <property type="match status" value="1"/>
</dbReference>
<feature type="domain" description="C-type lectin" evidence="3">
    <location>
        <begin position="30"/>
        <end position="141"/>
    </location>
</feature>
<dbReference type="InterPro" id="IPR001304">
    <property type="entry name" value="C-type_lectin-like"/>
</dbReference>
<gene>
    <name evidence="4" type="ORF">MSPICULIGERA_LOCUS2213</name>
</gene>
<evidence type="ECO:0000259" key="3">
    <source>
        <dbReference type="PROSITE" id="PS50041"/>
    </source>
</evidence>
<organism evidence="4 5">
    <name type="scientific">Mesorhabditis spiculigera</name>
    <dbReference type="NCBI Taxonomy" id="96644"/>
    <lineage>
        <taxon>Eukaryota</taxon>
        <taxon>Metazoa</taxon>
        <taxon>Ecdysozoa</taxon>
        <taxon>Nematoda</taxon>
        <taxon>Chromadorea</taxon>
        <taxon>Rhabditida</taxon>
        <taxon>Rhabditina</taxon>
        <taxon>Rhabditomorpha</taxon>
        <taxon>Rhabditoidea</taxon>
        <taxon>Rhabditidae</taxon>
        <taxon>Mesorhabditinae</taxon>
        <taxon>Mesorhabditis</taxon>
    </lineage>
</organism>
<feature type="signal peptide" evidence="2">
    <location>
        <begin position="1"/>
        <end position="18"/>
    </location>
</feature>
<sequence length="145" mass="16028">MRSAVLIFFCSLLVSALADQCADGYHWNGKLNTCVMPVQNYNTYQQSSDICTKAQGALFSVHDQNSNDALVGEARMYFIYMYYLGATRSGDSWKWIDGSAMDYTNWAPGQPSNAGNCLTADVFSHQWSVADCATEAQAFCGPMKK</sequence>
<reference evidence="4" key="1">
    <citation type="submission" date="2023-06" db="EMBL/GenBank/DDBJ databases">
        <authorList>
            <person name="Delattre M."/>
        </authorList>
    </citation>
    <scope>NUCLEOTIDE SEQUENCE</scope>
    <source>
        <strain evidence="4">AF72</strain>
    </source>
</reference>
<feature type="chain" id="PRO_5041210801" description="C-type lectin domain-containing protein" evidence="2">
    <location>
        <begin position="19"/>
        <end position="145"/>
    </location>
</feature>
<comment type="caution">
    <text evidence="4">The sequence shown here is derived from an EMBL/GenBank/DDBJ whole genome shotgun (WGS) entry which is preliminary data.</text>
</comment>
<dbReference type="AlphaFoldDB" id="A0AA36C8N1"/>
<keyword evidence="5" id="KW-1185">Reference proteome</keyword>
<dbReference type="SMART" id="SM00034">
    <property type="entry name" value="CLECT"/>
    <property type="match status" value="1"/>
</dbReference>
<dbReference type="InterPro" id="IPR050976">
    <property type="entry name" value="Snaclec"/>
</dbReference>
<feature type="non-terminal residue" evidence="4">
    <location>
        <position position="1"/>
    </location>
</feature>
<dbReference type="CDD" id="cd00037">
    <property type="entry name" value="CLECT"/>
    <property type="match status" value="1"/>
</dbReference>
<keyword evidence="1" id="KW-1015">Disulfide bond</keyword>
<dbReference type="SUPFAM" id="SSF56436">
    <property type="entry name" value="C-type lectin-like"/>
    <property type="match status" value="1"/>
</dbReference>
<dbReference type="InterPro" id="IPR016187">
    <property type="entry name" value="CTDL_fold"/>
</dbReference>
<dbReference type="Pfam" id="PF00059">
    <property type="entry name" value="Lectin_C"/>
    <property type="match status" value="1"/>
</dbReference>
<evidence type="ECO:0000256" key="2">
    <source>
        <dbReference type="SAM" id="SignalP"/>
    </source>
</evidence>
<dbReference type="PROSITE" id="PS50041">
    <property type="entry name" value="C_TYPE_LECTIN_2"/>
    <property type="match status" value="1"/>
</dbReference>
<evidence type="ECO:0000256" key="1">
    <source>
        <dbReference type="ARBA" id="ARBA00023157"/>
    </source>
</evidence>
<dbReference type="InterPro" id="IPR016186">
    <property type="entry name" value="C-type_lectin-like/link_sf"/>
</dbReference>
<dbReference type="EMBL" id="CATQJA010000663">
    <property type="protein sequence ID" value="CAJ0562744.1"/>
    <property type="molecule type" value="Genomic_DNA"/>
</dbReference>
<protein>
    <recommendedName>
        <fullName evidence="3">C-type lectin domain-containing protein</fullName>
    </recommendedName>
</protein>
<evidence type="ECO:0000313" key="4">
    <source>
        <dbReference type="EMBL" id="CAJ0562744.1"/>
    </source>
</evidence>
<dbReference type="Proteomes" id="UP001177023">
    <property type="component" value="Unassembled WGS sequence"/>
</dbReference>
<keyword evidence="2" id="KW-0732">Signal</keyword>
<proteinExistence type="predicted"/>
<evidence type="ECO:0000313" key="5">
    <source>
        <dbReference type="Proteomes" id="UP001177023"/>
    </source>
</evidence>
<name>A0AA36C8N1_9BILA</name>